<dbReference type="SUPFAM" id="SSF48371">
    <property type="entry name" value="ARM repeat"/>
    <property type="match status" value="1"/>
</dbReference>
<feature type="region of interest" description="Disordered" evidence="5">
    <location>
        <begin position="510"/>
        <end position="545"/>
    </location>
</feature>
<dbReference type="Pfam" id="PF03224">
    <property type="entry name" value="V-ATPase_H_N"/>
    <property type="match status" value="1"/>
</dbReference>
<evidence type="ECO:0000259" key="6">
    <source>
        <dbReference type="Pfam" id="PF11698"/>
    </source>
</evidence>
<dbReference type="InterPro" id="IPR016024">
    <property type="entry name" value="ARM-type_fold"/>
</dbReference>
<dbReference type="FunFam" id="1.25.40.150:FF:000002">
    <property type="entry name" value="V-type proton ATPase subunit H"/>
    <property type="match status" value="1"/>
</dbReference>
<dbReference type="InterPro" id="IPR038497">
    <property type="entry name" value="ATPase_V1-cplx_hsu_C_sf"/>
</dbReference>
<dbReference type="Pfam" id="PF11951">
    <property type="entry name" value="Fungal_trans_2"/>
    <property type="match status" value="1"/>
</dbReference>
<feature type="domain" description="ATPase V1 complex subunit H C-terminal" evidence="6">
    <location>
        <begin position="359"/>
        <end position="459"/>
    </location>
</feature>
<protein>
    <submittedName>
        <fullName evidence="7">V-type proton ATPase subunit H</fullName>
    </submittedName>
</protein>
<dbReference type="Gene3D" id="1.25.10.10">
    <property type="entry name" value="Leucine-rich Repeat Variant"/>
    <property type="match status" value="1"/>
</dbReference>
<dbReference type="EMBL" id="JPOX01000014">
    <property type="protein sequence ID" value="KFX47624.1"/>
    <property type="molecule type" value="Genomic_DNA"/>
</dbReference>
<dbReference type="PANTHER" id="PTHR10698">
    <property type="entry name" value="V-TYPE PROTON ATPASE SUBUNIT H"/>
    <property type="match status" value="1"/>
</dbReference>
<dbReference type="GO" id="GO:0046961">
    <property type="term" value="F:proton-transporting ATPase activity, rotational mechanism"/>
    <property type="evidence" value="ECO:0007669"/>
    <property type="project" value="InterPro"/>
</dbReference>
<dbReference type="InterPro" id="IPR021858">
    <property type="entry name" value="Fun_TF"/>
</dbReference>
<gene>
    <name evidence="7" type="ORF">GQ26_0140600</name>
</gene>
<dbReference type="FunFam" id="1.25.10.10:FF:000326">
    <property type="entry name" value="V-type proton ATPase subunit H"/>
    <property type="match status" value="1"/>
</dbReference>
<dbReference type="Pfam" id="PF11698">
    <property type="entry name" value="V-ATPase_H_C"/>
    <property type="match status" value="1"/>
</dbReference>
<evidence type="ECO:0000313" key="7">
    <source>
        <dbReference type="EMBL" id="KFX47624.1"/>
    </source>
</evidence>
<evidence type="ECO:0000256" key="2">
    <source>
        <dbReference type="ARBA" id="ARBA00022448"/>
    </source>
</evidence>
<proteinExistence type="inferred from homology"/>
<dbReference type="InterPro" id="IPR011987">
    <property type="entry name" value="ATPase_V1-cplx_hsu_C"/>
</dbReference>
<keyword evidence="2" id="KW-0813">Transport</keyword>
<dbReference type="InterPro" id="IPR011989">
    <property type="entry name" value="ARM-like"/>
</dbReference>
<dbReference type="Gene3D" id="1.25.40.150">
    <property type="entry name" value="V-type ATPase, subunit H, C-terminal domain"/>
    <property type="match status" value="1"/>
</dbReference>
<dbReference type="InterPro" id="IPR004908">
    <property type="entry name" value="ATPase_V1-cplx_hsu"/>
</dbReference>
<evidence type="ECO:0000256" key="3">
    <source>
        <dbReference type="ARBA" id="ARBA00022781"/>
    </source>
</evidence>
<dbReference type="GO" id="GO:0000221">
    <property type="term" value="C:vacuolar proton-transporting V-type ATPase, V1 domain"/>
    <property type="evidence" value="ECO:0007669"/>
    <property type="project" value="InterPro"/>
</dbReference>
<dbReference type="PANTHER" id="PTHR10698:SF0">
    <property type="entry name" value="V-TYPE PROTON ATPASE SUBUNIT H"/>
    <property type="match status" value="1"/>
</dbReference>
<comment type="similarity">
    <text evidence="1">Belongs to the V-ATPase H subunit family.</text>
</comment>
<evidence type="ECO:0000256" key="1">
    <source>
        <dbReference type="ARBA" id="ARBA00008613"/>
    </source>
</evidence>
<evidence type="ECO:0000256" key="4">
    <source>
        <dbReference type="ARBA" id="ARBA00023065"/>
    </source>
</evidence>
<name>A0A093VCC6_TALMA</name>
<dbReference type="HOGENOM" id="CLU_314950_0_0_1"/>
<keyword evidence="3" id="KW-0375">Hydrogen ion transport</keyword>
<organism evidence="7">
    <name type="scientific">Talaromyces marneffei PM1</name>
    <dbReference type="NCBI Taxonomy" id="1077442"/>
    <lineage>
        <taxon>Eukaryota</taxon>
        <taxon>Fungi</taxon>
        <taxon>Dikarya</taxon>
        <taxon>Ascomycota</taxon>
        <taxon>Pezizomycotina</taxon>
        <taxon>Eurotiomycetes</taxon>
        <taxon>Eurotiomycetidae</taxon>
        <taxon>Eurotiales</taxon>
        <taxon>Trichocomaceae</taxon>
        <taxon>Talaromyces</taxon>
        <taxon>Talaromyces sect. Talaromyces</taxon>
    </lineage>
</organism>
<dbReference type="GO" id="GO:0000329">
    <property type="term" value="C:fungal-type vacuole membrane"/>
    <property type="evidence" value="ECO:0007669"/>
    <property type="project" value="TreeGrafter"/>
</dbReference>
<keyword evidence="4" id="KW-0406">Ion transport</keyword>
<sequence>MSLELPTYLNSLQNNIRARPIPWDGAVRAGNITEDQLRKIKAVDKVRTQERKQAVEADLNGYTTLLAGNPPDVKSVLESASRRTDIVQYILVLAADLINDVPALASALISHPNPYNAFLPFLRNLTNPEDPIPLLASSFLTNLVSTALVSDQTTDAEEEALPQLYTYLANLTKNQDSGLQDIGVQGFSALLRNKVARELFWKQRSETLDPLMGILRTAAGGKDNGSINLATSAATSSIRTADISIGGGVGLQLLYHVLLVIWQLSFEGSLVGEELQSKYDIIELYTQLLRLSPKEKTTRLLLATLNILLVANRTLLPVATFVRLPALLSNLSGRHLTDPDLLEDLQSLTDLLEEYTKTQTTFDEYAAELQSGHLRWSPPHRNPAFWRENARRILEEERGALPKKLAEIIAKSWENDKQVLAIACNDVGNLVKEVPERRMQLEKLGLKTRVMELMTDRDESKSKFKIPILQQDLALHSIDCTIPLNSPLLDPDKQATEFASQHRCKCRTGKLSDAAHPRPPQAKCLGPSKGASDAKQGGRNATSNIQNVVDARQPECNVDMPWSYNGVDEPFHDQDLAPVGPECRNWMIVPMALQTPSLLYATMALSAIHIEALNNHSGTVKAAPDIARLMARSLEHFRLELQDSSRKGSDVLLATARTLCLAEIHSGAIQPNTWRAHVEGAKALMSTKTPSSYTPATGFRKYLDRWYRSIVALTALNGNGPPIGETWAHTDTTVSDDPDYLDDYWGFTVHLASIFREIGALAWQRHQDNITTSQFKTLEPIKKEEEEKDVESNIDEQAARLEKSVLGLIARYNQNAGLVFYPGVKEKLSEESIREFMLCNEAFQHTALIHIHRRVRKVPATSPEVQYSVKRILACTSQIAPSSGLSPWVMLTTPLFTGGCEALGEDREAFKQLLTLLHNTTRIPNVLQSLEFLEKYWAHGAQNKNEDWSHFLDRMSFDFIPY</sequence>
<evidence type="ECO:0000256" key="5">
    <source>
        <dbReference type="SAM" id="MobiDB-lite"/>
    </source>
</evidence>
<comment type="caution">
    <text evidence="7">The sequence shown here is derived from an EMBL/GenBank/DDBJ whole genome shotgun (WGS) entry which is preliminary data.</text>
</comment>
<reference evidence="7" key="1">
    <citation type="journal article" date="2014" name="PLoS Genet.">
        <title>Signature Gene Expression Reveals Novel Clues to the Molecular Mechanisms of Dimorphic Transition in Penicillium marneffei.</title>
        <authorList>
            <person name="Yang E."/>
            <person name="Wang G."/>
            <person name="Cai J."/>
            <person name="Woo P.C."/>
            <person name="Lau S.K."/>
            <person name="Yuen K.-Y."/>
            <person name="Chow W.-N."/>
            <person name="Lin X."/>
        </authorList>
    </citation>
    <scope>NUCLEOTIDE SEQUENCE [LARGE SCALE GENOMIC DNA]</scope>
    <source>
        <strain evidence="7">PM1</strain>
    </source>
</reference>
<accession>A0A093VCC6</accession>
<dbReference type="AlphaFoldDB" id="A0A093VCC6"/>